<proteinExistence type="predicted"/>
<sequence>MSRQVEIVSTTMAGNDKVVEIAVYDYQSLLNYKPGTDEITIVVTSESYPEDDLKSIESLCQLLDYSYKGRRQKVDGVSTCAASSTGSTNSNDGAGGSTTGNEKRSSETNVDTREKDHSESYEASACVPLFIATIACYRLIFFSFFVFWLNV</sequence>
<dbReference type="Proteomes" id="UP001162972">
    <property type="component" value="Chromosome 14"/>
</dbReference>
<evidence type="ECO:0000313" key="4">
    <source>
        <dbReference type="Proteomes" id="UP001162972"/>
    </source>
</evidence>
<organism evidence="3 4">
    <name type="scientific">Salix udensis</name>
    <dbReference type="NCBI Taxonomy" id="889485"/>
    <lineage>
        <taxon>Eukaryota</taxon>
        <taxon>Viridiplantae</taxon>
        <taxon>Streptophyta</taxon>
        <taxon>Embryophyta</taxon>
        <taxon>Tracheophyta</taxon>
        <taxon>Spermatophyta</taxon>
        <taxon>Magnoliopsida</taxon>
        <taxon>eudicotyledons</taxon>
        <taxon>Gunneridae</taxon>
        <taxon>Pentapetalae</taxon>
        <taxon>rosids</taxon>
        <taxon>fabids</taxon>
        <taxon>Malpighiales</taxon>
        <taxon>Salicaceae</taxon>
        <taxon>Saliceae</taxon>
        <taxon>Salix</taxon>
    </lineage>
</organism>
<feature type="compositionally biased region" description="Polar residues" evidence="1">
    <location>
        <begin position="80"/>
        <end position="92"/>
    </location>
</feature>
<feature type="region of interest" description="Disordered" evidence="1">
    <location>
        <begin position="79"/>
        <end position="117"/>
    </location>
</feature>
<dbReference type="EMBL" id="JAPFFJ010000019">
    <property type="protein sequence ID" value="KAJ6400794.1"/>
    <property type="molecule type" value="Genomic_DNA"/>
</dbReference>
<protein>
    <submittedName>
        <fullName evidence="3">Uncharacterized protein</fullName>
    </submittedName>
</protein>
<dbReference type="AlphaFoldDB" id="A0AAD6NPI1"/>
<keyword evidence="2" id="KW-1133">Transmembrane helix</keyword>
<evidence type="ECO:0000256" key="2">
    <source>
        <dbReference type="SAM" id="Phobius"/>
    </source>
</evidence>
<keyword evidence="4" id="KW-1185">Reference proteome</keyword>
<name>A0AAD6NPI1_9ROSI</name>
<reference evidence="3 4" key="1">
    <citation type="journal article" date="2023" name="Int. J. Mol. Sci.">
        <title>De Novo Assembly and Annotation of 11 Diverse Shrub Willow (Salix) Genomes Reveals Novel Gene Organization in Sex-Linked Regions.</title>
        <authorList>
            <person name="Hyden B."/>
            <person name="Feng K."/>
            <person name="Yates T.B."/>
            <person name="Jawdy S."/>
            <person name="Cereghino C."/>
            <person name="Smart L.B."/>
            <person name="Muchero W."/>
        </authorList>
    </citation>
    <scope>NUCLEOTIDE SEQUENCE [LARGE SCALE GENOMIC DNA]</scope>
    <source>
        <tissue evidence="3">Shoot tip</tissue>
    </source>
</reference>
<keyword evidence="2" id="KW-0472">Membrane</keyword>
<keyword evidence="2" id="KW-0812">Transmembrane</keyword>
<accession>A0AAD6NPI1</accession>
<evidence type="ECO:0000256" key="1">
    <source>
        <dbReference type="SAM" id="MobiDB-lite"/>
    </source>
</evidence>
<feature type="transmembrane region" description="Helical" evidence="2">
    <location>
        <begin position="125"/>
        <end position="149"/>
    </location>
</feature>
<gene>
    <name evidence="3" type="ORF">OIU84_016259</name>
</gene>
<feature type="compositionally biased region" description="Basic and acidic residues" evidence="1">
    <location>
        <begin position="101"/>
        <end position="117"/>
    </location>
</feature>
<evidence type="ECO:0000313" key="3">
    <source>
        <dbReference type="EMBL" id="KAJ6400794.1"/>
    </source>
</evidence>
<comment type="caution">
    <text evidence="3">The sequence shown here is derived from an EMBL/GenBank/DDBJ whole genome shotgun (WGS) entry which is preliminary data.</text>
</comment>